<dbReference type="InterPro" id="IPR036271">
    <property type="entry name" value="Tet_transcr_reg_TetR-rel_C_sf"/>
</dbReference>
<dbReference type="InterPro" id="IPR001647">
    <property type="entry name" value="HTH_TetR"/>
</dbReference>
<accession>A0A6J6LNQ7</accession>
<feature type="domain" description="HTH tetR-type" evidence="4">
    <location>
        <begin position="4"/>
        <end position="64"/>
    </location>
</feature>
<evidence type="ECO:0000259" key="4">
    <source>
        <dbReference type="PROSITE" id="PS50977"/>
    </source>
</evidence>
<dbReference type="PANTHER" id="PTHR30055">
    <property type="entry name" value="HTH-TYPE TRANSCRIPTIONAL REGULATOR RUTR"/>
    <property type="match status" value="1"/>
</dbReference>
<dbReference type="AlphaFoldDB" id="A0A6J6LNQ7"/>
<keyword evidence="1" id="KW-0805">Transcription regulation</keyword>
<evidence type="ECO:0000256" key="3">
    <source>
        <dbReference type="ARBA" id="ARBA00023163"/>
    </source>
</evidence>
<sequence>MSTHPTKAKLLDTAVSLIDEFGPIGFTVDALLERSGISKGSLYHHFVDFSDVIEQAQVIRFSRYIDADIRALFEMLASANSGAELRERFESLVLATSHPSRGDARSDRATILGLARHSKNFAEALGREQQRVTDALADIAREAQEKGFIRKDVDVRVLATFVQTYTLGFVLNDITIDPISPADWSKFVGAVLAASL</sequence>
<name>A0A6J6LNQ7_9ZZZZ</name>
<evidence type="ECO:0000313" key="5">
    <source>
        <dbReference type="EMBL" id="CAB4569218.1"/>
    </source>
</evidence>
<dbReference type="Pfam" id="PF00440">
    <property type="entry name" value="TetR_N"/>
    <property type="match status" value="1"/>
</dbReference>
<evidence type="ECO:0000256" key="1">
    <source>
        <dbReference type="ARBA" id="ARBA00023015"/>
    </source>
</evidence>
<dbReference type="InterPro" id="IPR050109">
    <property type="entry name" value="HTH-type_TetR-like_transc_reg"/>
</dbReference>
<organism evidence="6">
    <name type="scientific">freshwater metagenome</name>
    <dbReference type="NCBI Taxonomy" id="449393"/>
    <lineage>
        <taxon>unclassified sequences</taxon>
        <taxon>metagenomes</taxon>
        <taxon>ecological metagenomes</taxon>
    </lineage>
</organism>
<dbReference type="PRINTS" id="PR00455">
    <property type="entry name" value="HTHTETR"/>
</dbReference>
<dbReference type="PANTHER" id="PTHR30055:SF234">
    <property type="entry name" value="HTH-TYPE TRANSCRIPTIONAL REGULATOR BETI"/>
    <property type="match status" value="1"/>
</dbReference>
<proteinExistence type="predicted"/>
<dbReference type="SUPFAM" id="SSF48498">
    <property type="entry name" value="Tetracyclin repressor-like, C-terminal domain"/>
    <property type="match status" value="1"/>
</dbReference>
<dbReference type="GO" id="GO:0000976">
    <property type="term" value="F:transcription cis-regulatory region binding"/>
    <property type="evidence" value="ECO:0007669"/>
    <property type="project" value="TreeGrafter"/>
</dbReference>
<evidence type="ECO:0000256" key="2">
    <source>
        <dbReference type="ARBA" id="ARBA00023125"/>
    </source>
</evidence>
<dbReference type="PROSITE" id="PS50977">
    <property type="entry name" value="HTH_TETR_2"/>
    <property type="match status" value="1"/>
</dbReference>
<evidence type="ECO:0000313" key="6">
    <source>
        <dbReference type="EMBL" id="CAB4662174.1"/>
    </source>
</evidence>
<keyword evidence="3" id="KW-0804">Transcription</keyword>
<gene>
    <name evidence="5" type="ORF">UFOPK1572_01272</name>
    <name evidence="6" type="ORF">UFOPK2169_01485</name>
</gene>
<keyword evidence="2" id="KW-0238">DNA-binding</keyword>
<dbReference type="EMBL" id="CAEZTC010000189">
    <property type="protein sequence ID" value="CAB4569218.1"/>
    <property type="molecule type" value="Genomic_DNA"/>
</dbReference>
<reference evidence="6" key="1">
    <citation type="submission" date="2020-05" db="EMBL/GenBank/DDBJ databases">
        <authorList>
            <person name="Chiriac C."/>
            <person name="Salcher M."/>
            <person name="Ghai R."/>
            <person name="Kavagutti S V."/>
        </authorList>
    </citation>
    <scope>NUCLEOTIDE SEQUENCE</scope>
</reference>
<dbReference type="SUPFAM" id="SSF46689">
    <property type="entry name" value="Homeodomain-like"/>
    <property type="match status" value="1"/>
</dbReference>
<protein>
    <submittedName>
        <fullName evidence="6">Unannotated protein</fullName>
    </submittedName>
</protein>
<dbReference type="GO" id="GO:0003700">
    <property type="term" value="F:DNA-binding transcription factor activity"/>
    <property type="evidence" value="ECO:0007669"/>
    <property type="project" value="TreeGrafter"/>
</dbReference>
<dbReference type="InterPro" id="IPR009057">
    <property type="entry name" value="Homeodomain-like_sf"/>
</dbReference>
<dbReference type="EMBL" id="CAEZWE010000077">
    <property type="protein sequence ID" value="CAB4662174.1"/>
    <property type="molecule type" value="Genomic_DNA"/>
</dbReference>
<dbReference type="Gene3D" id="1.10.357.10">
    <property type="entry name" value="Tetracycline Repressor, domain 2"/>
    <property type="match status" value="1"/>
</dbReference>